<protein>
    <submittedName>
        <fullName evidence="2">Stage II sporulation protein E (SpoIIE)</fullName>
    </submittedName>
</protein>
<dbReference type="SMART" id="SM00331">
    <property type="entry name" value="PP2C_SIG"/>
    <property type="match status" value="1"/>
</dbReference>
<dbReference type="PANTHER" id="PTHR35801">
    <property type="entry name" value="PHOSPHOSERINE PHOSPHATASE RSBX"/>
    <property type="match status" value="1"/>
</dbReference>
<dbReference type="RefSeq" id="WP_091743575.1">
    <property type="nucleotide sequence ID" value="NZ_FODY01000001.1"/>
</dbReference>
<dbReference type="SUPFAM" id="SSF81606">
    <property type="entry name" value="PP2C-like"/>
    <property type="match status" value="1"/>
</dbReference>
<dbReference type="InterPro" id="IPR036457">
    <property type="entry name" value="PPM-type-like_dom_sf"/>
</dbReference>
<dbReference type="InterPro" id="IPR039248">
    <property type="entry name" value="Ptase_RsbX"/>
</dbReference>
<dbReference type="PANTHER" id="PTHR35801:SF1">
    <property type="entry name" value="PHOSPHOSERINE PHOSPHATASE RSBX"/>
    <property type="match status" value="1"/>
</dbReference>
<dbReference type="Gene3D" id="3.60.40.10">
    <property type="entry name" value="PPM-type phosphatase domain"/>
    <property type="match status" value="1"/>
</dbReference>
<dbReference type="STRING" id="112903.SAMN04490178_101263"/>
<dbReference type="EMBL" id="FODY01000001">
    <property type="protein sequence ID" value="SEO34212.1"/>
    <property type="molecule type" value="Genomic_DNA"/>
</dbReference>
<keyword evidence="3" id="KW-1185">Reference proteome</keyword>
<evidence type="ECO:0000313" key="2">
    <source>
        <dbReference type="EMBL" id="SEO34212.1"/>
    </source>
</evidence>
<accession>A0A1H8NXC3</accession>
<organism evidence="2 3">
    <name type="scientific">Propionispora vibrioides</name>
    <dbReference type="NCBI Taxonomy" id="112903"/>
    <lineage>
        <taxon>Bacteria</taxon>
        <taxon>Bacillati</taxon>
        <taxon>Bacillota</taxon>
        <taxon>Negativicutes</taxon>
        <taxon>Selenomonadales</taxon>
        <taxon>Sporomusaceae</taxon>
        <taxon>Propionispora</taxon>
    </lineage>
</organism>
<feature type="domain" description="PPM-type phosphatase" evidence="1">
    <location>
        <begin position="2"/>
        <end position="216"/>
    </location>
</feature>
<evidence type="ECO:0000259" key="1">
    <source>
        <dbReference type="SMART" id="SM00331"/>
    </source>
</evidence>
<evidence type="ECO:0000313" key="3">
    <source>
        <dbReference type="Proteomes" id="UP000198847"/>
    </source>
</evidence>
<sequence length="234" mass="25544">MEVKIGIAKTHKYAMSECGDSVEVAERPRGGISAILADGQGSGKAAKLTSSMVVNKAAALIAEGARDGAVARAVHDYLYTMKDGKVSSTLTVLSVDLETETVLFSRNSNCPVIIKNMYHTDVYEQEINSIGVHKRMKPLMHQLPLETGMILVSYSDGIQAAGRKRGKTMDFNYLLKIIEENGPADASFIAESILEYALQLDDYRPGDDMTVVVMGLTDSENVHKIHRMSVNFPC</sequence>
<dbReference type="InterPro" id="IPR001932">
    <property type="entry name" value="PPM-type_phosphatase-like_dom"/>
</dbReference>
<proteinExistence type="predicted"/>
<name>A0A1H8NXC3_9FIRM</name>
<dbReference type="Pfam" id="PF07228">
    <property type="entry name" value="SpoIIE"/>
    <property type="match status" value="1"/>
</dbReference>
<dbReference type="Proteomes" id="UP000198847">
    <property type="component" value="Unassembled WGS sequence"/>
</dbReference>
<gene>
    <name evidence="2" type="ORF">SAMN04490178_101263</name>
</gene>
<dbReference type="OrthoDB" id="9763774at2"/>
<dbReference type="AlphaFoldDB" id="A0A1H8NXC3"/>
<reference evidence="2 3" key="1">
    <citation type="submission" date="2016-10" db="EMBL/GenBank/DDBJ databases">
        <authorList>
            <person name="de Groot N.N."/>
        </authorList>
    </citation>
    <scope>NUCLEOTIDE SEQUENCE [LARGE SCALE GENOMIC DNA]</scope>
    <source>
        <strain evidence="2 3">DSM 13305</strain>
    </source>
</reference>